<organism evidence="1 2">
    <name type="scientific">Larkinella knui</name>
    <dbReference type="NCBI Taxonomy" id="2025310"/>
    <lineage>
        <taxon>Bacteria</taxon>
        <taxon>Pseudomonadati</taxon>
        <taxon>Bacteroidota</taxon>
        <taxon>Cytophagia</taxon>
        <taxon>Cytophagales</taxon>
        <taxon>Spirosomataceae</taxon>
        <taxon>Larkinella</taxon>
    </lineage>
</organism>
<protein>
    <submittedName>
        <fullName evidence="1">Alpha/beta hydrolase</fullName>
    </submittedName>
</protein>
<gene>
    <name evidence="1" type="ORF">EHT87_19710</name>
</gene>
<proteinExistence type="predicted"/>
<dbReference type="InterPro" id="IPR000801">
    <property type="entry name" value="Esterase-like"/>
</dbReference>
<dbReference type="SUPFAM" id="SSF53474">
    <property type="entry name" value="alpha/beta-Hydrolases"/>
    <property type="match status" value="1"/>
</dbReference>
<dbReference type="InterPro" id="IPR050583">
    <property type="entry name" value="Mycobacterial_A85_antigen"/>
</dbReference>
<dbReference type="AlphaFoldDB" id="A0A3P1CGW0"/>
<dbReference type="PANTHER" id="PTHR48098:SF6">
    <property type="entry name" value="FERRI-BACILLIBACTIN ESTERASE BESA"/>
    <property type="match status" value="1"/>
</dbReference>
<accession>A0A3P1CGW0</accession>
<sequence length="355" mass="40659">MTTRLELSTPVIDDRPVFVSGTFCQWLPDVESFQLRQTGPGRYFIELPAGLTSQASLEYKYTRGSWDSVELSAAGESVPNRFSRRQTGTRRDVVPHWRWHGRPFNPAFLPQAEVISNEFEIPQLNTTRRIRVLLPYNYDASQHRYPVLYLNDGQNLFGEGSPFGNWTIDQKLAVLAHRNHHEIIIVAVDHGDNERIAEYQPYNTPLAEGRGRTYLDFIVHTLKPLIDARYRTLPDRTHTGMGGSSMGGLISIYAGLLHPSTFGKLMVFSPALWTTPKVYADALRFAYPEPTNVYLYGGQQESKYMVPALERLQESLMRQKGKPTMQLQLAVDPKGQHNENRWGREFPQAVEWLFF</sequence>
<dbReference type="GO" id="GO:0016787">
    <property type="term" value="F:hydrolase activity"/>
    <property type="evidence" value="ECO:0007669"/>
    <property type="project" value="UniProtKB-KW"/>
</dbReference>
<dbReference type="InterPro" id="IPR029058">
    <property type="entry name" value="AB_hydrolase_fold"/>
</dbReference>
<dbReference type="Gene3D" id="3.40.50.1820">
    <property type="entry name" value="alpha/beta hydrolase"/>
    <property type="match status" value="1"/>
</dbReference>
<evidence type="ECO:0000313" key="1">
    <source>
        <dbReference type="EMBL" id="RRB12428.1"/>
    </source>
</evidence>
<dbReference type="PANTHER" id="PTHR48098">
    <property type="entry name" value="ENTEROCHELIN ESTERASE-RELATED"/>
    <property type="match status" value="1"/>
</dbReference>
<evidence type="ECO:0000313" key="2">
    <source>
        <dbReference type="Proteomes" id="UP000274271"/>
    </source>
</evidence>
<name>A0A3P1CGW0_9BACT</name>
<dbReference type="RefSeq" id="WP_124908381.1">
    <property type="nucleotide sequence ID" value="NZ_RQJP01000004.1"/>
</dbReference>
<keyword evidence="1" id="KW-0378">Hydrolase</keyword>
<keyword evidence="2" id="KW-1185">Reference proteome</keyword>
<dbReference type="Pfam" id="PF00756">
    <property type="entry name" value="Esterase"/>
    <property type="match status" value="1"/>
</dbReference>
<comment type="caution">
    <text evidence="1">The sequence shown here is derived from an EMBL/GenBank/DDBJ whole genome shotgun (WGS) entry which is preliminary data.</text>
</comment>
<reference evidence="1 2" key="1">
    <citation type="submission" date="2018-11" db="EMBL/GenBank/DDBJ databases">
        <authorList>
            <person name="Zhou Z."/>
            <person name="Wang G."/>
        </authorList>
    </citation>
    <scope>NUCLEOTIDE SEQUENCE [LARGE SCALE GENOMIC DNA]</scope>
    <source>
        <strain evidence="1 2">KCTC42998</strain>
    </source>
</reference>
<dbReference type="EMBL" id="RQJP01000004">
    <property type="protein sequence ID" value="RRB12428.1"/>
    <property type="molecule type" value="Genomic_DNA"/>
</dbReference>
<dbReference type="OrthoDB" id="9784036at2"/>
<dbReference type="Proteomes" id="UP000274271">
    <property type="component" value="Unassembled WGS sequence"/>
</dbReference>